<keyword evidence="3" id="KW-1185">Reference proteome</keyword>
<dbReference type="AlphaFoldDB" id="A0AAW2CVL7"/>
<gene>
    <name evidence="2" type="ORF">SO802_014832</name>
</gene>
<dbReference type="Pfam" id="PF13456">
    <property type="entry name" value="RVT_3"/>
    <property type="match status" value="1"/>
</dbReference>
<dbReference type="EMBL" id="JAZDWU010000005">
    <property type="protein sequence ID" value="KAL0001051.1"/>
    <property type="molecule type" value="Genomic_DNA"/>
</dbReference>
<sequence length="90" mass="9768">MATTSTLSFASDIGIQRAILEGDSLAVFKALEDDVDFLAPFGLLIKDVKVLSQQFDQMFYSHTKRKGNSIAHGLGCQMDGFEVDIIGLGI</sequence>
<dbReference type="CDD" id="cd06222">
    <property type="entry name" value="RNase_H_like"/>
    <property type="match status" value="1"/>
</dbReference>
<dbReference type="Proteomes" id="UP001459277">
    <property type="component" value="Unassembled WGS sequence"/>
</dbReference>
<dbReference type="GO" id="GO:0003676">
    <property type="term" value="F:nucleic acid binding"/>
    <property type="evidence" value="ECO:0007669"/>
    <property type="project" value="InterPro"/>
</dbReference>
<feature type="domain" description="RNase H type-1" evidence="1">
    <location>
        <begin position="6"/>
        <end position="74"/>
    </location>
</feature>
<accession>A0AAW2CVL7</accession>
<reference evidence="2 3" key="1">
    <citation type="submission" date="2024-01" db="EMBL/GenBank/DDBJ databases">
        <title>A telomere-to-telomere, gap-free genome of sweet tea (Lithocarpus litseifolius).</title>
        <authorList>
            <person name="Zhou J."/>
        </authorList>
    </citation>
    <scope>NUCLEOTIDE SEQUENCE [LARGE SCALE GENOMIC DNA]</scope>
    <source>
        <strain evidence="2">Zhou-2022a</strain>
        <tissue evidence="2">Leaf</tissue>
    </source>
</reference>
<organism evidence="2 3">
    <name type="scientific">Lithocarpus litseifolius</name>
    <dbReference type="NCBI Taxonomy" id="425828"/>
    <lineage>
        <taxon>Eukaryota</taxon>
        <taxon>Viridiplantae</taxon>
        <taxon>Streptophyta</taxon>
        <taxon>Embryophyta</taxon>
        <taxon>Tracheophyta</taxon>
        <taxon>Spermatophyta</taxon>
        <taxon>Magnoliopsida</taxon>
        <taxon>eudicotyledons</taxon>
        <taxon>Gunneridae</taxon>
        <taxon>Pentapetalae</taxon>
        <taxon>rosids</taxon>
        <taxon>fabids</taxon>
        <taxon>Fagales</taxon>
        <taxon>Fagaceae</taxon>
        <taxon>Lithocarpus</taxon>
    </lineage>
</organism>
<protein>
    <recommendedName>
        <fullName evidence="1">RNase H type-1 domain-containing protein</fullName>
    </recommendedName>
</protein>
<evidence type="ECO:0000313" key="3">
    <source>
        <dbReference type="Proteomes" id="UP001459277"/>
    </source>
</evidence>
<dbReference type="Gene3D" id="3.30.420.10">
    <property type="entry name" value="Ribonuclease H-like superfamily/Ribonuclease H"/>
    <property type="match status" value="1"/>
</dbReference>
<name>A0AAW2CVL7_9ROSI</name>
<dbReference type="InterPro" id="IPR002156">
    <property type="entry name" value="RNaseH_domain"/>
</dbReference>
<evidence type="ECO:0000313" key="2">
    <source>
        <dbReference type="EMBL" id="KAL0001051.1"/>
    </source>
</evidence>
<comment type="caution">
    <text evidence="2">The sequence shown here is derived from an EMBL/GenBank/DDBJ whole genome shotgun (WGS) entry which is preliminary data.</text>
</comment>
<dbReference type="GO" id="GO:0004523">
    <property type="term" value="F:RNA-DNA hybrid ribonuclease activity"/>
    <property type="evidence" value="ECO:0007669"/>
    <property type="project" value="InterPro"/>
</dbReference>
<dbReference type="InterPro" id="IPR036397">
    <property type="entry name" value="RNaseH_sf"/>
</dbReference>
<dbReference type="InterPro" id="IPR044730">
    <property type="entry name" value="RNase_H-like_dom_plant"/>
</dbReference>
<evidence type="ECO:0000259" key="1">
    <source>
        <dbReference type="Pfam" id="PF13456"/>
    </source>
</evidence>
<proteinExistence type="predicted"/>